<gene>
    <name evidence="2" type="ORF">M0L44_18695</name>
</gene>
<dbReference type="PANTHER" id="PTHR43162:SF1">
    <property type="entry name" value="PRESTALK A DIFFERENTIATION PROTEIN A"/>
    <property type="match status" value="1"/>
</dbReference>
<feature type="domain" description="NAD(P)-binding" evidence="1">
    <location>
        <begin position="19"/>
        <end position="183"/>
    </location>
</feature>
<name>A0ABT1BR66_9BURK</name>
<dbReference type="InterPro" id="IPR036291">
    <property type="entry name" value="NAD(P)-bd_dom_sf"/>
</dbReference>
<dbReference type="Gene3D" id="3.40.50.720">
    <property type="entry name" value="NAD(P)-binding Rossmann-like Domain"/>
    <property type="match status" value="1"/>
</dbReference>
<dbReference type="RefSeq" id="WP_252771559.1">
    <property type="nucleotide sequence ID" value="NZ_JAMXMC010000012.1"/>
</dbReference>
<dbReference type="SUPFAM" id="SSF51735">
    <property type="entry name" value="NAD(P)-binding Rossmann-fold domains"/>
    <property type="match status" value="1"/>
</dbReference>
<dbReference type="EMBL" id="JAMXMC010000012">
    <property type="protein sequence ID" value="MCO5978730.1"/>
    <property type="molecule type" value="Genomic_DNA"/>
</dbReference>
<dbReference type="InterPro" id="IPR051604">
    <property type="entry name" value="Ergot_Alk_Oxidoreductase"/>
</dbReference>
<evidence type="ECO:0000259" key="1">
    <source>
        <dbReference type="Pfam" id="PF13460"/>
    </source>
</evidence>
<dbReference type="InterPro" id="IPR016040">
    <property type="entry name" value="NAD(P)-bd_dom"/>
</dbReference>
<evidence type="ECO:0000313" key="2">
    <source>
        <dbReference type="EMBL" id="MCO5978730.1"/>
    </source>
</evidence>
<dbReference type="Gene3D" id="3.90.25.10">
    <property type="entry name" value="UDP-galactose 4-epimerase, domain 1"/>
    <property type="match status" value="1"/>
</dbReference>
<evidence type="ECO:0000313" key="3">
    <source>
        <dbReference type="Proteomes" id="UP001204851"/>
    </source>
</evidence>
<protein>
    <submittedName>
        <fullName evidence="2">NAD(P)H-binding protein</fullName>
    </submittedName>
</protein>
<proteinExistence type="predicted"/>
<sequence>MSESLRHPHPPTSTTLVLGATGKTGARVARQLAQRGLSVRTAARSRADVQFDWNDTATFARALNGVQGAYLVSPVLRTDFAGVVSQFLDEAERAGVRHVTCLSAYGMEHAPREVALRAVELDLASRTSLTHAILRPAWFMQNFSETFLKPVQGEIVVPCGAGAEAFVSVDDIAAVAAETLAHPERHTGRAYAPTGPEALTFEEAARQLSVAAGRRITYRDMDREAWITAMVQAGVPAEYGEVLRMLTETVAAGRGARPNDDVQQVTSRSPIRFADFAAETATVWR</sequence>
<dbReference type="Proteomes" id="UP001204851">
    <property type="component" value="Unassembled WGS sequence"/>
</dbReference>
<comment type="caution">
    <text evidence="2">The sequence shown here is derived from an EMBL/GenBank/DDBJ whole genome shotgun (WGS) entry which is preliminary data.</text>
</comment>
<reference evidence="2 3" key="1">
    <citation type="submission" date="2022-06" db="EMBL/GenBank/DDBJ databases">
        <title>Ideonella sp. NS12-5 Genome sequencing and assembly.</title>
        <authorList>
            <person name="Jung Y."/>
        </authorList>
    </citation>
    <scope>NUCLEOTIDE SEQUENCE [LARGE SCALE GENOMIC DNA]</scope>
    <source>
        <strain evidence="2 3">NS12-5</strain>
    </source>
</reference>
<accession>A0ABT1BR66</accession>
<dbReference type="Pfam" id="PF13460">
    <property type="entry name" value="NAD_binding_10"/>
    <property type="match status" value="1"/>
</dbReference>
<organism evidence="2 3">
    <name type="scientific">Ideonella oryzae</name>
    <dbReference type="NCBI Taxonomy" id="2937441"/>
    <lineage>
        <taxon>Bacteria</taxon>
        <taxon>Pseudomonadati</taxon>
        <taxon>Pseudomonadota</taxon>
        <taxon>Betaproteobacteria</taxon>
        <taxon>Burkholderiales</taxon>
        <taxon>Sphaerotilaceae</taxon>
        <taxon>Ideonella</taxon>
    </lineage>
</organism>
<dbReference type="PANTHER" id="PTHR43162">
    <property type="match status" value="1"/>
</dbReference>
<keyword evidence="3" id="KW-1185">Reference proteome</keyword>